<dbReference type="EMBL" id="JMQI01000062">
    <property type="protein sequence ID" value="KDN18763.1"/>
    <property type="molecule type" value="Genomic_DNA"/>
</dbReference>
<dbReference type="AlphaFoldDB" id="A0A066U3I1"/>
<sequence>MANETFTNTLLVEVEGTALPDDVKVMLSYAYVDDSRNLPDTFVLRFRDPGTVVLEKGKFKVGAKIKLKVQTSDPEAPQDLLSGEVTAVAIDLDAHGTFTEVRGYDHAHRLFRGRRVAAYPNMTIADVVRKVARRADIPVAKVDDVPGFGGRPNTQLSQDNVSDWEFLSRLADVVGAQIAVRDGKLNFELPEKPSGAPSTTTRATADPLVLEAHGTLVSLRASVTAAEQVPEVRVTGWDYEHKRAITATETPKNAGTDVPAVDPVALARKFASPPFLDAAAPRRTQGEANATAKALAEKLGGACTELDGVAKGNPKLRAGTAVTLTGVGQPFSGKYTLTSTRHLFNGDVGYTTEFAVSGRQERSLYGLVAGGARGSAWPGVVPAVVSDLRDPAKLGRVKLTFPWLDKDFSSTWARTVQPGAGKDRGAVVLPEVGDEVLVGFEHGDFEAPYVLGGLYNGVDSTPSKFTKPLVDDNSGEVTLRGFVSRKGHKLEFAEEDGIILSSGDAKFVVKIDQKNQVIEVTSGKSVTVKARNGVSIDAGTGPLELKGQKVSVKSQTDASIEATSQLKLNGTAGVKVEGATVSVAGQGQTELTAGGVVTVRGSVVKIN</sequence>
<dbReference type="InterPro" id="IPR037026">
    <property type="entry name" value="Vgr_OB-fold_dom_sf"/>
</dbReference>
<dbReference type="InterPro" id="IPR047702">
    <property type="entry name" value="VgrG-rel"/>
</dbReference>
<dbReference type="NCBIfam" id="NF033848">
    <property type="entry name" value="VgrG_rel"/>
    <property type="match status" value="1"/>
</dbReference>
<dbReference type="Gene3D" id="2.40.50.230">
    <property type="entry name" value="Gp5 N-terminal domain"/>
    <property type="match status" value="1"/>
</dbReference>
<name>A0A066U3I1_9PSEU</name>
<dbReference type="SUPFAM" id="SSF69279">
    <property type="entry name" value="Phage tail proteins"/>
    <property type="match status" value="1"/>
</dbReference>
<evidence type="ECO:0000313" key="3">
    <source>
        <dbReference type="Proteomes" id="UP000027345"/>
    </source>
</evidence>
<protein>
    <submittedName>
        <fullName evidence="2">Type IV secretion protein Rhs</fullName>
    </submittedName>
</protein>
<evidence type="ECO:0000259" key="1">
    <source>
        <dbReference type="Pfam" id="PF04717"/>
    </source>
</evidence>
<dbReference type="Proteomes" id="UP000027345">
    <property type="component" value="Unassembled WGS sequence"/>
</dbReference>
<organism evidence="2 3">
    <name type="scientific">Amycolatopsis rifamycinica</name>
    <dbReference type="NCBI Taxonomy" id="287986"/>
    <lineage>
        <taxon>Bacteria</taxon>
        <taxon>Bacillati</taxon>
        <taxon>Actinomycetota</taxon>
        <taxon>Actinomycetes</taxon>
        <taxon>Pseudonocardiales</taxon>
        <taxon>Pseudonocardiaceae</taxon>
        <taxon>Amycolatopsis</taxon>
    </lineage>
</organism>
<reference evidence="2 3" key="1">
    <citation type="submission" date="2014-05" db="EMBL/GenBank/DDBJ databases">
        <title>Draft genome sequence of Amycolatopsis rifamycinica DSM 46095.</title>
        <authorList>
            <person name="Lal R."/>
            <person name="Saxena A."/>
            <person name="Kumari R."/>
            <person name="Mukherjee U."/>
            <person name="Singh P."/>
            <person name="Sangwan N."/>
            <person name="Mahato N.K."/>
        </authorList>
    </citation>
    <scope>NUCLEOTIDE SEQUENCE [LARGE SCALE GENOMIC DNA]</scope>
    <source>
        <strain evidence="2 3">DSM 46095</strain>
    </source>
</reference>
<dbReference type="OrthoDB" id="1907165at2"/>
<feature type="domain" description="Gp5/Type VI secretion system Vgr protein OB-fold" evidence="1">
    <location>
        <begin position="382"/>
        <end position="455"/>
    </location>
</feature>
<dbReference type="STRING" id="287986.DV20_29680"/>
<dbReference type="Pfam" id="PF04717">
    <property type="entry name" value="Phage_base_V"/>
    <property type="match status" value="1"/>
</dbReference>
<gene>
    <name evidence="2" type="ORF">DV20_29680</name>
</gene>
<dbReference type="InterPro" id="IPR006531">
    <property type="entry name" value="Gp5/Vgr_OB"/>
</dbReference>
<dbReference type="Pfam" id="PF05954">
    <property type="entry name" value="Phage_GPD"/>
    <property type="match status" value="1"/>
</dbReference>
<dbReference type="SUPFAM" id="SSF69255">
    <property type="entry name" value="gp5 N-terminal domain-like"/>
    <property type="match status" value="1"/>
</dbReference>
<keyword evidence="3" id="KW-1185">Reference proteome</keyword>
<dbReference type="eggNOG" id="COG3501">
    <property type="taxonomic scope" value="Bacteria"/>
</dbReference>
<evidence type="ECO:0000313" key="2">
    <source>
        <dbReference type="EMBL" id="KDN18763.1"/>
    </source>
</evidence>
<comment type="caution">
    <text evidence="2">The sequence shown here is derived from an EMBL/GenBank/DDBJ whole genome shotgun (WGS) entry which is preliminary data.</text>
</comment>
<dbReference type="RefSeq" id="WP_043785961.1">
    <property type="nucleotide sequence ID" value="NZ_JMQI01000062.1"/>
</dbReference>
<accession>A0A066U3I1</accession>
<proteinExistence type="predicted"/>